<dbReference type="PRINTS" id="PR00035">
    <property type="entry name" value="HTHGNTR"/>
</dbReference>
<dbReference type="Proteomes" id="UP001521150">
    <property type="component" value="Unassembled WGS sequence"/>
</dbReference>
<dbReference type="PANTHER" id="PTHR44846">
    <property type="entry name" value="MANNOSYL-D-GLYCERATE TRANSPORT/METABOLISM SYSTEM REPRESSOR MNGR-RELATED"/>
    <property type="match status" value="1"/>
</dbReference>
<organism evidence="5 6">
    <name type="scientific">Kibdelosporangium philippinense</name>
    <dbReference type="NCBI Taxonomy" id="211113"/>
    <lineage>
        <taxon>Bacteria</taxon>
        <taxon>Bacillati</taxon>
        <taxon>Actinomycetota</taxon>
        <taxon>Actinomycetes</taxon>
        <taxon>Pseudonocardiales</taxon>
        <taxon>Pseudonocardiaceae</taxon>
        <taxon>Kibdelosporangium</taxon>
    </lineage>
</organism>
<evidence type="ECO:0000256" key="1">
    <source>
        <dbReference type="ARBA" id="ARBA00023015"/>
    </source>
</evidence>
<gene>
    <name evidence="5" type="ORF">LWC34_28490</name>
</gene>
<accession>A0ABS8ZFY6</accession>
<dbReference type="PROSITE" id="PS50949">
    <property type="entry name" value="HTH_GNTR"/>
    <property type="match status" value="1"/>
</dbReference>
<dbReference type="Pfam" id="PF00392">
    <property type="entry name" value="GntR"/>
    <property type="match status" value="1"/>
</dbReference>
<dbReference type="Gene3D" id="1.10.10.10">
    <property type="entry name" value="Winged helix-like DNA-binding domain superfamily/Winged helix DNA-binding domain"/>
    <property type="match status" value="1"/>
</dbReference>
<dbReference type="InterPro" id="IPR050679">
    <property type="entry name" value="Bact_HTH_transcr_reg"/>
</dbReference>
<evidence type="ECO:0000256" key="3">
    <source>
        <dbReference type="ARBA" id="ARBA00023163"/>
    </source>
</evidence>
<feature type="domain" description="HTH gntR-type" evidence="4">
    <location>
        <begin position="9"/>
        <end position="77"/>
    </location>
</feature>
<keyword evidence="6" id="KW-1185">Reference proteome</keyword>
<evidence type="ECO:0000313" key="6">
    <source>
        <dbReference type="Proteomes" id="UP001521150"/>
    </source>
</evidence>
<name>A0ABS8ZFY6_9PSEU</name>
<sequence>MELDPADPRPVYERIADELRRSITNGVIKLGDQLPSLAEIKSRYDVSTMTAREAIKVLSTEGLVVVRQGAGAFVIGTAVKTGTSESPTGLVQQLHRIENLLGDLDSRVAALEQVVSHRETSQSPQDGPHDR</sequence>
<evidence type="ECO:0000256" key="2">
    <source>
        <dbReference type="ARBA" id="ARBA00023125"/>
    </source>
</evidence>
<dbReference type="RefSeq" id="WP_233728178.1">
    <property type="nucleotide sequence ID" value="NZ_JAJVCN010000002.1"/>
</dbReference>
<protein>
    <submittedName>
        <fullName evidence="5">GntR family transcriptional regulator</fullName>
    </submittedName>
</protein>
<dbReference type="InterPro" id="IPR000524">
    <property type="entry name" value="Tscrpt_reg_HTH_GntR"/>
</dbReference>
<dbReference type="SMART" id="SM00345">
    <property type="entry name" value="HTH_GNTR"/>
    <property type="match status" value="1"/>
</dbReference>
<keyword evidence="3" id="KW-0804">Transcription</keyword>
<dbReference type="PANTHER" id="PTHR44846:SF17">
    <property type="entry name" value="GNTR-FAMILY TRANSCRIPTIONAL REGULATOR"/>
    <property type="match status" value="1"/>
</dbReference>
<keyword evidence="2" id="KW-0238">DNA-binding</keyword>
<proteinExistence type="predicted"/>
<keyword evidence="1" id="KW-0805">Transcription regulation</keyword>
<dbReference type="CDD" id="cd07377">
    <property type="entry name" value="WHTH_GntR"/>
    <property type="match status" value="1"/>
</dbReference>
<dbReference type="EMBL" id="JAJVCN010000002">
    <property type="protein sequence ID" value="MCE7006736.1"/>
    <property type="molecule type" value="Genomic_DNA"/>
</dbReference>
<comment type="caution">
    <text evidence="5">The sequence shown here is derived from an EMBL/GenBank/DDBJ whole genome shotgun (WGS) entry which is preliminary data.</text>
</comment>
<dbReference type="SUPFAM" id="SSF46785">
    <property type="entry name" value="Winged helix' DNA-binding domain"/>
    <property type="match status" value="1"/>
</dbReference>
<reference evidence="5 6" key="1">
    <citation type="submission" date="2021-12" db="EMBL/GenBank/DDBJ databases">
        <title>Genome sequence of Kibdelosporangium philippinense ATCC 49844.</title>
        <authorList>
            <person name="Fedorov E.A."/>
            <person name="Omeragic M."/>
            <person name="Shalygina K.F."/>
            <person name="Maclea K.S."/>
        </authorList>
    </citation>
    <scope>NUCLEOTIDE SEQUENCE [LARGE SCALE GENOMIC DNA]</scope>
    <source>
        <strain evidence="5 6">ATCC 49844</strain>
    </source>
</reference>
<evidence type="ECO:0000259" key="4">
    <source>
        <dbReference type="PROSITE" id="PS50949"/>
    </source>
</evidence>
<evidence type="ECO:0000313" key="5">
    <source>
        <dbReference type="EMBL" id="MCE7006736.1"/>
    </source>
</evidence>
<dbReference type="InterPro" id="IPR036388">
    <property type="entry name" value="WH-like_DNA-bd_sf"/>
</dbReference>
<dbReference type="InterPro" id="IPR036390">
    <property type="entry name" value="WH_DNA-bd_sf"/>
</dbReference>